<protein>
    <submittedName>
        <fullName evidence="2">Uncharacterized protein</fullName>
    </submittedName>
</protein>
<reference evidence="3" key="1">
    <citation type="submission" date="2014-03" db="EMBL/GenBank/DDBJ databases">
        <authorList>
            <person name="Aksoy S."/>
            <person name="Warren W."/>
            <person name="Wilson R.K."/>
        </authorList>
    </citation>
    <scope>NUCLEOTIDE SEQUENCE [LARGE SCALE GENOMIC DNA]</scope>
    <source>
        <strain evidence="3">IAEA</strain>
    </source>
</reference>
<evidence type="ECO:0000313" key="3">
    <source>
        <dbReference type="Proteomes" id="UP000092445"/>
    </source>
</evidence>
<name>A0A1B0AEC2_GLOPL</name>
<evidence type="ECO:0000313" key="2">
    <source>
        <dbReference type="EnsemblMetazoa" id="GPAI043036-PA"/>
    </source>
</evidence>
<organism evidence="2 3">
    <name type="scientific">Glossina pallidipes</name>
    <name type="common">Tsetse fly</name>
    <dbReference type="NCBI Taxonomy" id="7398"/>
    <lineage>
        <taxon>Eukaryota</taxon>
        <taxon>Metazoa</taxon>
        <taxon>Ecdysozoa</taxon>
        <taxon>Arthropoda</taxon>
        <taxon>Hexapoda</taxon>
        <taxon>Insecta</taxon>
        <taxon>Pterygota</taxon>
        <taxon>Neoptera</taxon>
        <taxon>Endopterygota</taxon>
        <taxon>Diptera</taxon>
        <taxon>Brachycera</taxon>
        <taxon>Muscomorpha</taxon>
        <taxon>Hippoboscoidea</taxon>
        <taxon>Glossinidae</taxon>
        <taxon>Glossina</taxon>
    </lineage>
</organism>
<feature type="transmembrane region" description="Helical" evidence="1">
    <location>
        <begin position="46"/>
        <end position="68"/>
    </location>
</feature>
<reference evidence="2" key="2">
    <citation type="submission" date="2020-05" db="UniProtKB">
        <authorList>
            <consortium name="EnsemblMetazoa"/>
        </authorList>
    </citation>
    <scope>IDENTIFICATION</scope>
    <source>
        <strain evidence="2">IAEA</strain>
    </source>
</reference>
<accession>A0A1B0AEC2</accession>
<dbReference type="EnsemblMetazoa" id="GPAI043036-RA">
    <property type="protein sequence ID" value="GPAI043036-PA"/>
    <property type="gene ID" value="GPAI043036"/>
</dbReference>
<dbReference type="AlphaFoldDB" id="A0A1B0AEC2"/>
<dbReference type="VEuPathDB" id="VectorBase:GPAI043036"/>
<keyword evidence="1" id="KW-0812">Transmembrane</keyword>
<sequence>MIKPSITCVKTFGLIIAFGKSFSALITLAPVVGFDGTEDVLIDFKLMVFVVVVLVVVLILLVTNVLLLVVDATELVAIMGAVLAAIVVPTLDDSPVSSGVVETTIAVDIIESDSLVDLIDFAGDVEFSDVSDTGVVSIGVTICWGISGRELLFAAVGVPVAIEETNVVVVKLEGVLEALKLAVRATVVGVLGALDTALTCSAATLLGVLGKDAEAFVLTPKMRDVSEYCHFVPLPSELLVSSAKAQQRLLQMGNHVAIDAIAEVAVIVQEIFAVAPPRVPLVALDSVLSPGFGHENILRVNINIITK</sequence>
<evidence type="ECO:0000256" key="1">
    <source>
        <dbReference type="SAM" id="Phobius"/>
    </source>
</evidence>
<feature type="transmembrane region" description="Helical" evidence="1">
    <location>
        <begin position="12"/>
        <end position="34"/>
    </location>
</feature>
<keyword evidence="1" id="KW-1133">Transmembrane helix</keyword>
<proteinExistence type="predicted"/>
<keyword evidence="1" id="KW-0472">Membrane</keyword>
<keyword evidence="3" id="KW-1185">Reference proteome</keyword>
<dbReference type="Proteomes" id="UP000092445">
    <property type="component" value="Unassembled WGS sequence"/>
</dbReference>